<dbReference type="AlphaFoldDB" id="A0A3D0KDA8"/>
<gene>
    <name evidence="6" type="ORF">DEO68_04795</name>
</gene>
<dbReference type="GO" id="GO:0071111">
    <property type="term" value="F:cyclic-guanylate-specific phosphodiesterase activity"/>
    <property type="evidence" value="ECO:0007669"/>
    <property type="project" value="UniProtKB-EC"/>
</dbReference>
<dbReference type="InterPro" id="IPR035965">
    <property type="entry name" value="PAS-like_dom_sf"/>
</dbReference>
<dbReference type="GO" id="GO:0006355">
    <property type="term" value="P:regulation of DNA-templated transcription"/>
    <property type="evidence" value="ECO:0007669"/>
    <property type="project" value="InterPro"/>
</dbReference>
<name>A0A3D0KDA8_9GAMM</name>
<dbReference type="Gene3D" id="3.30.450.20">
    <property type="entry name" value="PAS domain"/>
    <property type="match status" value="1"/>
</dbReference>
<evidence type="ECO:0000259" key="5">
    <source>
        <dbReference type="PROSITE" id="PS50887"/>
    </source>
</evidence>
<dbReference type="InterPro" id="IPR001633">
    <property type="entry name" value="EAL_dom"/>
</dbReference>
<dbReference type="CDD" id="cd01948">
    <property type="entry name" value="EAL"/>
    <property type="match status" value="1"/>
</dbReference>
<dbReference type="PANTHER" id="PTHR44757">
    <property type="entry name" value="DIGUANYLATE CYCLASE DGCP"/>
    <property type="match status" value="1"/>
</dbReference>
<dbReference type="EC" id="3.1.4.52" evidence="1"/>
<dbReference type="Pfam" id="PF00563">
    <property type="entry name" value="EAL"/>
    <property type="match status" value="1"/>
</dbReference>
<dbReference type="InterPro" id="IPR013767">
    <property type="entry name" value="PAS_fold"/>
</dbReference>
<protein>
    <recommendedName>
        <fullName evidence="1">cyclic-guanylate-specific phosphodiesterase</fullName>
        <ecNumber evidence="1">3.1.4.52</ecNumber>
    </recommendedName>
</protein>
<dbReference type="Pfam" id="PF00990">
    <property type="entry name" value="GGDEF"/>
    <property type="match status" value="1"/>
</dbReference>
<dbReference type="InterPro" id="IPR043128">
    <property type="entry name" value="Rev_trsase/Diguanyl_cyclase"/>
</dbReference>
<dbReference type="SMART" id="SM00052">
    <property type="entry name" value="EAL"/>
    <property type="match status" value="1"/>
</dbReference>
<accession>A0A3D0KDA8</accession>
<dbReference type="SMART" id="SM00091">
    <property type="entry name" value="PAS"/>
    <property type="match status" value="1"/>
</dbReference>
<dbReference type="SUPFAM" id="SSF141868">
    <property type="entry name" value="EAL domain-like"/>
    <property type="match status" value="1"/>
</dbReference>
<feature type="domain" description="GGDEF" evidence="5">
    <location>
        <begin position="432"/>
        <end position="565"/>
    </location>
</feature>
<keyword evidence="2" id="KW-0973">c-di-GMP</keyword>
<dbReference type="PROSITE" id="PS50883">
    <property type="entry name" value="EAL"/>
    <property type="match status" value="1"/>
</dbReference>
<dbReference type="NCBIfam" id="TIGR00229">
    <property type="entry name" value="sensory_box"/>
    <property type="match status" value="1"/>
</dbReference>
<evidence type="ECO:0000259" key="4">
    <source>
        <dbReference type="PROSITE" id="PS50883"/>
    </source>
</evidence>
<reference evidence="6" key="1">
    <citation type="journal article" date="2018" name="Nat. Biotechnol.">
        <title>A standardized bacterial taxonomy based on genome phylogeny substantially revises the tree of life.</title>
        <authorList>
            <person name="Parks D.H."/>
            <person name="Chuvochina M."/>
            <person name="Waite D.W."/>
            <person name="Rinke C."/>
            <person name="Skarshewski A."/>
            <person name="Chaumeil P.A."/>
            <person name="Hugenholtz P."/>
        </authorList>
    </citation>
    <scope>NUCLEOTIDE SEQUENCE [LARGE SCALE GENOMIC DNA]</scope>
    <source>
        <strain evidence="6">UBA11284</strain>
    </source>
</reference>
<dbReference type="InterPro" id="IPR000160">
    <property type="entry name" value="GGDEF_dom"/>
</dbReference>
<dbReference type="SUPFAM" id="SSF55073">
    <property type="entry name" value="Nucleotide cyclase"/>
    <property type="match status" value="1"/>
</dbReference>
<dbReference type="InterPro" id="IPR029787">
    <property type="entry name" value="Nucleotide_cyclase"/>
</dbReference>
<dbReference type="InterPro" id="IPR035919">
    <property type="entry name" value="EAL_sf"/>
</dbReference>
<dbReference type="PROSITE" id="PS50887">
    <property type="entry name" value="GGDEF"/>
    <property type="match status" value="1"/>
</dbReference>
<dbReference type="Gene3D" id="3.20.20.450">
    <property type="entry name" value="EAL domain"/>
    <property type="match status" value="1"/>
</dbReference>
<dbReference type="InterPro" id="IPR000014">
    <property type="entry name" value="PAS"/>
</dbReference>
<dbReference type="InterPro" id="IPR052155">
    <property type="entry name" value="Biofilm_reg_signaling"/>
</dbReference>
<dbReference type="CDD" id="cd00130">
    <property type="entry name" value="PAS"/>
    <property type="match status" value="1"/>
</dbReference>
<organism evidence="6">
    <name type="scientific">Halomonas campaniensis</name>
    <dbReference type="NCBI Taxonomy" id="213554"/>
    <lineage>
        <taxon>Bacteria</taxon>
        <taxon>Pseudomonadati</taxon>
        <taxon>Pseudomonadota</taxon>
        <taxon>Gammaproteobacteria</taxon>
        <taxon>Oceanospirillales</taxon>
        <taxon>Halomonadaceae</taxon>
        <taxon>Halomonas</taxon>
    </lineage>
</organism>
<dbReference type="EMBL" id="DOTR01000024">
    <property type="protein sequence ID" value="HCA01503.1"/>
    <property type="molecule type" value="Genomic_DNA"/>
</dbReference>
<feature type="domain" description="PAS" evidence="3">
    <location>
        <begin position="277"/>
        <end position="347"/>
    </location>
</feature>
<dbReference type="PANTHER" id="PTHR44757:SF2">
    <property type="entry name" value="BIOFILM ARCHITECTURE MAINTENANCE PROTEIN MBAA"/>
    <property type="match status" value="1"/>
</dbReference>
<dbReference type="CDD" id="cd01949">
    <property type="entry name" value="GGDEF"/>
    <property type="match status" value="1"/>
</dbReference>
<dbReference type="Gene3D" id="3.30.70.270">
    <property type="match status" value="1"/>
</dbReference>
<dbReference type="PROSITE" id="PS50112">
    <property type="entry name" value="PAS"/>
    <property type="match status" value="1"/>
</dbReference>
<dbReference type="FunFam" id="3.20.20.450:FF:000001">
    <property type="entry name" value="Cyclic di-GMP phosphodiesterase yahA"/>
    <property type="match status" value="1"/>
</dbReference>
<dbReference type="SMART" id="SM00267">
    <property type="entry name" value="GGDEF"/>
    <property type="match status" value="1"/>
</dbReference>
<feature type="domain" description="EAL" evidence="4">
    <location>
        <begin position="574"/>
        <end position="824"/>
    </location>
</feature>
<proteinExistence type="predicted"/>
<evidence type="ECO:0000259" key="3">
    <source>
        <dbReference type="PROSITE" id="PS50112"/>
    </source>
</evidence>
<evidence type="ECO:0000256" key="1">
    <source>
        <dbReference type="ARBA" id="ARBA00012282"/>
    </source>
</evidence>
<sequence>MASCLAWYTLSWSAQNTLQNQVTSLMDNATLNARHAMRTRLEWIQRLAWRHDLPLLSQPDDGWLPDVHAYFQHAPYLKSVALFDSHGELIDLRTSTELHTSPIWQNEPLDQFQDMLLLAWPEAWTLQPKEHPNTLLLVAPTGNNQRHYVAAEVDLIDLLTRELSVLLTQFHLSVGGDTPFLVLRHNDTIPQSTASRPLPHLERRHIGLPGGAHLTLDAHLGSRSTLLNASIMPASFAIAGLTLSYLLALSLGLIKLVRQHSGQLLIARQQIKAQYDLEQRFRSLYLYHPDGVFSLNHQGCITNANKACSTITGRNNSEILGNHFSKLLEPQDIAPLQKLFTATLAGQTKQVTFQLKHRDGHIKVLDLTTMPMIVEGVTQGVFGIVKDTTVQHEQKAQLAYQATHDLLTHLPNYSEFEKRLKYTFSNAQKTGHKLIVLHLDLDGFKAINDGLGHPTGNQLLIEVANRLQRLITPGDTLARLTGDEFALLLSQMPTEQAAIDLAEQILGTLSLPFKIDDTSIHISGSIGIACNTTAVAHAHELMQRADLAMGEAKQQGRNTWQWYQGDEQQVTEASVMLRHDLQAALKQQQFELYYQPIVDATSGSIRGVEALIRWHHPQKGIISPGIFIPLAEQTGQIIPLGRWVLQQACQDAAKLHAAGKAIPVAVNISSLQFRRAGFLGDVQRAVWAAGLPANALELEVTESVLLDGADKATDLINQLKLMGIKVALDDFGTGFSSLSYLRDLPIHKVKLDRAFIHDITNDHKNAAIVQGVITMAHYLGLVVVAEGIETYEQQQDLVQRHCDLLQGFLFAKPMPLAALLKLKD</sequence>
<evidence type="ECO:0000256" key="2">
    <source>
        <dbReference type="ARBA" id="ARBA00022636"/>
    </source>
</evidence>
<dbReference type="NCBIfam" id="TIGR00254">
    <property type="entry name" value="GGDEF"/>
    <property type="match status" value="1"/>
</dbReference>
<dbReference type="Pfam" id="PF00989">
    <property type="entry name" value="PAS"/>
    <property type="match status" value="1"/>
</dbReference>
<comment type="caution">
    <text evidence="6">The sequence shown here is derived from an EMBL/GenBank/DDBJ whole genome shotgun (WGS) entry which is preliminary data.</text>
</comment>
<dbReference type="SUPFAM" id="SSF55785">
    <property type="entry name" value="PYP-like sensor domain (PAS domain)"/>
    <property type="match status" value="1"/>
</dbReference>
<evidence type="ECO:0000313" key="6">
    <source>
        <dbReference type="EMBL" id="HCA01503.1"/>
    </source>
</evidence>